<dbReference type="EMBL" id="PGGH01135034">
    <property type="protein sequence ID" value="NIG59860.1"/>
    <property type="molecule type" value="Genomic_DNA"/>
</dbReference>
<dbReference type="SUPFAM" id="SSF53474">
    <property type="entry name" value="alpha/beta-Hydrolases"/>
    <property type="match status" value="1"/>
</dbReference>
<feature type="compositionally biased region" description="Basic residues" evidence="4">
    <location>
        <begin position="1"/>
        <end position="14"/>
    </location>
</feature>
<comment type="caution">
    <text evidence="5">The sequence shown here is derived from an EMBL/GenBank/DDBJ whole genome shotgun (WGS) entry which is preliminary data.</text>
</comment>
<proteinExistence type="inferred from homology"/>
<evidence type="ECO:0000256" key="3">
    <source>
        <dbReference type="ARBA" id="ARBA00013254"/>
    </source>
</evidence>
<gene>
    <name evidence="5" type="ORF">BU61_7284</name>
</gene>
<name>A0ABX0S8Y0_PONBL</name>
<dbReference type="Proteomes" id="UP001165941">
    <property type="component" value="Unassembled WGS sequence"/>
</dbReference>
<evidence type="ECO:0000256" key="4">
    <source>
        <dbReference type="SAM" id="MobiDB-lite"/>
    </source>
</evidence>
<dbReference type="PANTHER" id="PTHR43798">
    <property type="entry name" value="MONOACYLGLYCEROL LIPASE"/>
    <property type="match status" value="1"/>
</dbReference>
<dbReference type="PANTHER" id="PTHR43798:SF5">
    <property type="entry name" value="MONOACYLGLYCEROL LIPASE ABHD6"/>
    <property type="match status" value="1"/>
</dbReference>
<sequence length="207" mass="23935">MRRSLSPNQRKKKSFSKEEVLSSDPEEMASSGNLPKRKKSFPKEEPVSDPEESGNKSVPKKKRKFSKEELEAVDRKRLLASKTAVPRNEKVPKAPPGRLERTFPWYWRRALGMQVRYVRHEDYQFCYSFRGRPGNKPSILMLHGFSAHKDMWLSVVKFLPKNLHLVCVDMPGHEGTTRSSLDDLSIDGQVKRIHQLHDDNNSMSAYL</sequence>
<dbReference type="Gene3D" id="3.40.50.1820">
    <property type="entry name" value="alpha/beta hydrolase"/>
    <property type="match status" value="1"/>
</dbReference>
<dbReference type="InterPro" id="IPR029058">
    <property type="entry name" value="AB_hydrolase_fold"/>
</dbReference>
<dbReference type="InterPro" id="IPR050266">
    <property type="entry name" value="AB_hydrolase_sf"/>
</dbReference>
<accession>A0ABX0S8Y0</accession>
<protein>
    <recommendedName>
        <fullName evidence="3">acylglycerol lipase</fullName>
        <ecNumber evidence="3">3.1.1.23</ecNumber>
    </recommendedName>
</protein>
<evidence type="ECO:0000256" key="2">
    <source>
        <dbReference type="ARBA" id="ARBA00008645"/>
    </source>
</evidence>
<dbReference type="EC" id="3.1.1.23" evidence="3"/>
<comment type="catalytic activity">
    <reaction evidence="1">
        <text>Hydrolyzes glycerol monoesters of long-chain fatty acids.</text>
        <dbReference type="EC" id="3.1.1.23"/>
    </reaction>
</comment>
<reference evidence="5" key="1">
    <citation type="submission" date="2018-05" db="EMBL/GenBank/DDBJ databases">
        <authorList>
            <person name="Pedro S.L.S."/>
            <person name="Freitas R.C."/>
            <person name="Barreto A.S."/>
            <person name="Lima A.O.S."/>
        </authorList>
    </citation>
    <scope>NUCLEOTIDE SEQUENCE</scope>
    <source>
        <strain evidence="5">BP203</strain>
        <tissue evidence="5">Muscle</tissue>
    </source>
</reference>
<evidence type="ECO:0000313" key="5">
    <source>
        <dbReference type="EMBL" id="NIG59860.1"/>
    </source>
</evidence>
<evidence type="ECO:0000256" key="1">
    <source>
        <dbReference type="ARBA" id="ARBA00001613"/>
    </source>
</evidence>
<comment type="similarity">
    <text evidence="2">Belongs to the AB hydrolase superfamily.</text>
</comment>
<organism evidence="5 6">
    <name type="scientific">Pontoporia blainvillei</name>
    <name type="common">Franciscana</name>
    <name type="synonym">Delphinus blainvillei</name>
    <dbReference type="NCBI Taxonomy" id="48723"/>
    <lineage>
        <taxon>Eukaryota</taxon>
        <taxon>Metazoa</taxon>
        <taxon>Chordata</taxon>
        <taxon>Craniata</taxon>
        <taxon>Vertebrata</taxon>
        <taxon>Euteleostomi</taxon>
        <taxon>Mammalia</taxon>
        <taxon>Eutheria</taxon>
        <taxon>Laurasiatheria</taxon>
        <taxon>Artiodactyla</taxon>
        <taxon>Whippomorpha</taxon>
        <taxon>Cetacea</taxon>
        <taxon>Odontoceti</taxon>
        <taxon>Pontoporiidae</taxon>
        <taxon>Pontoporia</taxon>
    </lineage>
</organism>
<feature type="region of interest" description="Disordered" evidence="4">
    <location>
        <begin position="1"/>
        <end position="69"/>
    </location>
</feature>
<keyword evidence="6" id="KW-1185">Reference proteome</keyword>
<evidence type="ECO:0000313" key="6">
    <source>
        <dbReference type="Proteomes" id="UP001165941"/>
    </source>
</evidence>